<organism evidence="2">
    <name type="scientific">uncultured Frankineae bacterium</name>
    <dbReference type="NCBI Taxonomy" id="437475"/>
    <lineage>
        <taxon>Bacteria</taxon>
        <taxon>Bacillati</taxon>
        <taxon>Actinomycetota</taxon>
        <taxon>Actinomycetes</taxon>
        <taxon>Frankiales</taxon>
        <taxon>environmental samples</taxon>
    </lineage>
</organism>
<gene>
    <name evidence="2" type="ORF">AVDCRST_MAG07-1894</name>
</gene>
<feature type="non-terminal residue" evidence="2">
    <location>
        <position position="1"/>
    </location>
</feature>
<proteinExistence type="predicted"/>
<evidence type="ECO:0000313" key="2">
    <source>
        <dbReference type="EMBL" id="CAA9333326.1"/>
    </source>
</evidence>
<feature type="region of interest" description="Disordered" evidence="1">
    <location>
        <begin position="1"/>
        <end position="93"/>
    </location>
</feature>
<feature type="compositionally biased region" description="Basic and acidic residues" evidence="1">
    <location>
        <begin position="35"/>
        <end position="47"/>
    </location>
</feature>
<feature type="compositionally biased region" description="Low complexity" evidence="1">
    <location>
        <begin position="83"/>
        <end position="93"/>
    </location>
</feature>
<name>A0A6J4LKI5_9ACTN</name>
<evidence type="ECO:0000256" key="1">
    <source>
        <dbReference type="SAM" id="MobiDB-lite"/>
    </source>
</evidence>
<dbReference type="AlphaFoldDB" id="A0A6J4LKI5"/>
<feature type="non-terminal residue" evidence="2">
    <location>
        <position position="93"/>
    </location>
</feature>
<sequence>GAVLGRTCGPAARPGRVPDLVRQRMAPWPRAVRVPRRDHPSPRDPRAGARHARDPRRVRRLGAHPSRDLRGRQAPGHRPPAPARGAAPPDGHL</sequence>
<dbReference type="EMBL" id="CADCUB010000096">
    <property type="protein sequence ID" value="CAA9333326.1"/>
    <property type="molecule type" value="Genomic_DNA"/>
</dbReference>
<accession>A0A6J4LKI5</accession>
<protein>
    <submittedName>
        <fullName evidence="2">Uncharacterized protein</fullName>
    </submittedName>
</protein>
<feature type="compositionally biased region" description="Basic residues" evidence="1">
    <location>
        <begin position="48"/>
        <end position="62"/>
    </location>
</feature>
<reference evidence="2" key="1">
    <citation type="submission" date="2020-02" db="EMBL/GenBank/DDBJ databases">
        <authorList>
            <person name="Meier V. D."/>
        </authorList>
    </citation>
    <scope>NUCLEOTIDE SEQUENCE</scope>
    <source>
        <strain evidence="2">AVDCRST_MAG07</strain>
    </source>
</reference>